<accession>A0A3M7M317</accession>
<evidence type="ECO:0000256" key="4">
    <source>
        <dbReference type="ARBA" id="ARBA00023163"/>
    </source>
</evidence>
<dbReference type="SMART" id="SM00906">
    <property type="entry name" value="Fungal_trans"/>
    <property type="match status" value="1"/>
</dbReference>
<dbReference type="InterPro" id="IPR050815">
    <property type="entry name" value="TF_fung"/>
</dbReference>
<comment type="subcellular location">
    <subcellularLocation>
        <location evidence="1">Nucleus</location>
    </subcellularLocation>
</comment>
<keyword evidence="5" id="KW-0539">Nucleus</keyword>
<dbReference type="CDD" id="cd12148">
    <property type="entry name" value="fungal_TF_MHR"/>
    <property type="match status" value="1"/>
</dbReference>
<proteinExistence type="predicted"/>
<dbReference type="GO" id="GO:0005634">
    <property type="term" value="C:nucleus"/>
    <property type="evidence" value="ECO:0007669"/>
    <property type="project" value="UniProtKB-SubCell"/>
</dbReference>
<dbReference type="PANTHER" id="PTHR47338:SF7">
    <property type="entry name" value="ZN(II)2CYS6 TRANSCRIPTION FACTOR (EUROFUNG)"/>
    <property type="match status" value="1"/>
</dbReference>
<organism evidence="7 8">
    <name type="scientific">Pyrenophora seminiperda CCB06</name>
    <dbReference type="NCBI Taxonomy" id="1302712"/>
    <lineage>
        <taxon>Eukaryota</taxon>
        <taxon>Fungi</taxon>
        <taxon>Dikarya</taxon>
        <taxon>Ascomycota</taxon>
        <taxon>Pezizomycotina</taxon>
        <taxon>Dothideomycetes</taxon>
        <taxon>Pleosporomycetidae</taxon>
        <taxon>Pleosporales</taxon>
        <taxon>Pleosporineae</taxon>
        <taxon>Pleosporaceae</taxon>
        <taxon>Pyrenophora</taxon>
    </lineage>
</organism>
<dbReference type="GO" id="GO:0006351">
    <property type="term" value="P:DNA-templated transcription"/>
    <property type="evidence" value="ECO:0007669"/>
    <property type="project" value="InterPro"/>
</dbReference>
<evidence type="ECO:0000256" key="5">
    <source>
        <dbReference type="ARBA" id="ARBA00023242"/>
    </source>
</evidence>
<keyword evidence="3" id="KW-0805">Transcription regulation</keyword>
<dbReference type="GO" id="GO:0008270">
    <property type="term" value="F:zinc ion binding"/>
    <property type="evidence" value="ECO:0007669"/>
    <property type="project" value="InterPro"/>
</dbReference>
<dbReference type="GO" id="GO:0003677">
    <property type="term" value="F:DNA binding"/>
    <property type="evidence" value="ECO:0007669"/>
    <property type="project" value="InterPro"/>
</dbReference>
<dbReference type="Proteomes" id="UP000265663">
    <property type="component" value="Unassembled WGS sequence"/>
</dbReference>
<dbReference type="GO" id="GO:0000981">
    <property type="term" value="F:DNA-binding transcription factor activity, RNA polymerase II-specific"/>
    <property type="evidence" value="ECO:0007669"/>
    <property type="project" value="InterPro"/>
</dbReference>
<evidence type="ECO:0000313" key="8">
    <source>
        <dbReference type="Proteomes" id="UP000265663"/>
    </source>
</evidence>
<dbReference type="EMBL" id="KE747817">
    <property type="protein sequence ID" value="RMZ68810.1"/>
    <property type="molecule type" value="Genomic_DNA"/>
</dbReference>
<keyword evidence="4" id="KW-0804">Transcription</keyword>
<dbReference type="Pfam" id="PF04082">
    <property type="entry name" value="Fungal_trans"/>
    <property type="match status" value="1"/>
</dbReference>
<gene>
    <name evidence="7" type="ORF">GMOD_00002671</name>
</gene>
<feature type="domain" description="Xylanolytic transcriptional activator regulatory" evidence="6">
    <location>
        <begin position="114"/>
        <end position="189"/>
    </location>
</feature>
<name>A0A3M7M317_9PLEO</name>
<dbReference type="PANTHER" id="PTHR47338">
    <property type="entry name" value="ZN(II)2CYS6 TRANSCRIPTION FACTOR (EUROFUNG)-RELATED"/>
    <property type="match status" value="1"/>
</dbReference>
<dbReference type="AlphaFoldDB" id="A0A3M7M317"/>
<keyword evidence="2" id="KW-0479">Metal-binding</keyword>
<dbReference type="OrthoDB" id="103349at2759"/>
<evidence type="ECO:0000256" key="1">
    <source>
        <dbReference type="ARBA" id="ARBA00004123"/>
    </source>
</evidence>
<evidence type="ECO:0000313" key="7">
    <source>
        <dbReference type="EMBL" id="RMZ68810.1"/>
    </source>
</evidence>
<dbReference type="InterPro" id="IPR007219">
    <property type="entry name" value="XnlR_reg_dom"/>
</dbReference>
<evidence type="ECO:0000256" key="2">
    <source>
        <dbReference type="ARBA" id="ARBA00022723"/>
    </source>
</evidence>
<reference evidence="7 8" key="1">
    <citation type="journal article" date="2014" name="PLoS ONE">
        <title>De novo Genome Assembly of the Fungal Plant Pathogen Pyrenophora semeniperda.</title>
        <authorList>
            <person name="Soliai M.M."/>
            <person name="Meyer S.E."/>
            <person name="Udall J.A."/>
            <person name="Elzinga D.E."/>
            <person name="Hermansen R.A."/>
            <person name="Bodily P.M."/>
            <person name="Hart A.A."/>
            <person name="Coleman C.E."/>
        </authorList>
    </citation>
    <scope>NUCLEOTIDE SEQUENCE [LARGE SCALE GENOMIC DNA]</scope>
    <source>
        <strain evidence="7 8">CCB06</strain>
        <tissue evidence="7">Mycelium</tissue>
    </source>
</reference>
<evidence type="ECO:0000259" key="6">
    <source>
        <dbReference type="SMART" id="SM00906"/>
    </source>
</evidence>
<evidence type="ECO:0000256" key="3">
    <source>
        <dbReference type="ARBA" id="ARBA00023015"/>
    </source>
</evidence>
<sequence>MTQKRLLSKDVISQHIDAYFIHIYHIPGLNFFHRPSMLRDLHNDRLPPILSTAICATVSGYLDRSKVGKELSVQWAASVDSYISANLNDLTLLNLQIMILSLFQNFSYRQFGRAWLILGMAARLSLGIQLNKDIFPSPQNESIALQECKKRLAWSIFIADKLYSGGIDELVAMPKRWMYLTLPLNEDDFLHERHRHTGYLNNDIEALSCDSLGISAATVILMGLRHDILQ</sequence>
<protein>
    <submittedName>
        <fullName evidence="7">Fungal transcriptional regulatory</fullName>
    </submittedName>
</protein>
<keyword evidence="8" id="KW-1185">Reference proteome</keyword>